<keyword evidence="1" id="KW-0175">Coiled coil</keyword>
<protein>
    <submittedName>
        <fullName evidence="2">Uncharacterized protein</fullName>
    </submittedName>
</protein>
<organism evidence="2 3">
    <name type="scientific">Nesidiocoris tenuis</name>
    <dbReference type="NCBI Taxonomy" id="355587"/>
    <lineage>
        <taxon>Eukaryota</taxon>
        <taxon>Metazoa</taxon>
        <taxon>Ecdysozoa</taxon>
        <taxon>Arthropoda</taxon>
        <taxon>Hexapoda</taxon>
        <taxon>Insecta</taxon>
        <taxon>Pterygota</taxon>
        <taxon>Neoptera</taxon>
        <taxon>Paraneoptera</taxon>
        <taxon>Hemiptera</taxon>
        <taxon>Heteroptera</taxon>
        <taxon>Panheteroptera</taxon>
        <taxon>Cimicomorpha</taxon>
        <taxon>Miridae</taxon>
        <taxon>Dicyphina</taxon>
        <taxon>Nesidiocoris</taxon>
    </lineage>
</organism>
<evidence type="ECO:0000313" key="3">
    <source>
        <dbReference type="Proteomes" id="UP001307889"/>
    </source>
</evidence>
<evidence type="ECO:0000256" key="1">
    <source>
        <dbReference type="SAM" id="Coils"/>
    </source>
</evidence>
<feature type="coiled-coil region" evidence="1">
    <location>
        <begin position="40"/>
        <end position="67"/>
    </location>
</feature>
<accession>A0ABN7BFZ5</accession>
<evidence type="ECO:0000313" key="2">
    <source>
        <dbReference type="EMBL" id="BET03289.1"/>
    </source>
</evidence>
<proteinExistence type="predicted"/>
<dbReference type="Proteomes" id="UP001307889">
    <property type="component" value="Chromosome 16"/>
</dbReference>
<name>A0ABN7BFZ5_9HEMI</name>
<gene>
    <name evidence="2" type="ORF">NTJ_16107</name>
</gene>
<dbReference type="EMBL" id="AP028924">
    <property type="protein sequence ID" value="BET03289.1"/>
    <property type="molecule type" value="Genomic_DNA"/>
</dbReference>
<sequence>MPNNGKTNNFGKETNAQKLFPNVRVVCCHRYLGGCIGSSAEQARLVMNEVEKRVDNVEALTEFATETLQAAYKVPSERMGIPTTGCEVEYEPLKTTIQQKLTPAIL</sequence>
<keyword evidence="3" id="KW-1185">Reference proteome</keyword>
<reference evidence="2 3" key="1">
    <citation type="submission" date="2023-09" db="EMBL/GenBank/DDBJ databases">
        <title>Nesidiocoris tenuis whole genome shotgun sequence.</title>
        <authorList>
            <person name="Shibata T."/>
            <person name="Shimoda M."/>
            <person name="Kobayashi T."/>
            <person name="Uehara T."/>
        </authorList>
    </citation>
    <scope>NUCLEOTIDE SEQUENCE [LARGE SCALE GENOMIC DNA]</scope>
    <source>
        <strain evidence="2 3">Japan</strain>
    </source>
</reference>